<dbReference type="InterPro" id="IPR014720">
    <property type="entry name" value="dsRBD_dom"/>
</dbReference>
<dbReference type="InterPro" id="IPR051247">
    <property type="entry name" value="RLC_Component"/>
</dbReference>
<keyword evidence="1" id="KW-0694">RNA-binding</keyword>
<organism evidence="4 5">
    <name type="scientific">Ceutorhynchus assimilis</name>
    <name type="common">cabbage seed weevil</name>
    <dbReference type="NCBI Taxonomy" id="467358"/>
    <lineage>
        <taxon>Eukaryota</taxon>
        <taxon>Metazoa</taxon>
        <taxon>Ecdysozoa</taxon>
        <taxon>Arthropoda</taxon>
        <taxon>Hexapoda</taxon>
        <taxon>Insecta</taxon>
        <taxon>Pterygota</taxon>
        <taxon>Neoptera</taxon>
        <taxon>Endopterygota</taxon>
        <taxon>Coleoptera</taxon>
        <taxon>Polyphaga</taxon>
        <taxon>Cucujiformia</taxon>
        <taxon>Curculionidae</taxon>
        <taxon>Ceutorhynchinae</taxon>
        <taxon>Ceutorhynchus</taxon>
    </lineage>
</organism>
<dbReference type="EMBL" id="OU892277">
    <property type="protein sequence ID" value="CAG9761053.1"/>
    <property type="molecule type" value="Genomic_DNA"/>
</dbReference>
<dbReference type="OrthoDB" id="10056847at2759"/>
<name>A0A9N9MF49_9CUCU</name>
<protein>
    <recommendedName>
        <fullName evidence="3">DRBM domain-containing protein</fullName>
    </recommendedName>
</protein>
<dbReference type="AlphaFoldDB" id="A0A9N9MF49"/>
<proteinExistence type="predicted"/>
<evidence type="ECO:0000313" key="5">
    <source>
        <dbReference type="Proteomes" id="UP001152799"/>
    </source>
</evidence>
<dbReference type="CDD" id="cd19862">
    <property type="entry name" value="DSRM_PRKRA-like_rpt1"/>
    <property type="match status" value="1"/>
</dbReference>
<evidence type="ECO:0000256" key="1">
    <source>
        <dbReference type="ARBA" id="ARBA00022884"/>
    </source>
</evidence>
<reference evidence="4" key="1">
    <citation type="submission" date="2022-01" db="EMBL/GenBank/DDBJ databases">
        <authorList>
            <person name="King R."/>
        </authorList>
    </citation>
    <scope>NUCLEOTIDE SEQUENCE</scope>
</reference>
<evidence type="ECO:0000313" key="4">
    <source>
        <dbReference type="EMBL" id="CAG9761053.1"/>
    </source>
</evidence>
<evidence type="ECO:0000256" key="2">
    <source>
        <dbReference type="SAM" id="MobiDB-lite"/>
    </source>
</evidence>
<keyword evidence="5" id="KW-1185">Reference proteome</keyword>
<dbReference type="Pfam" id="PF00035">
    <property type="entry name" value="dsrm"/>
    <property type="match status" value="2"/>
</dbReference>
<dbReference type="CDD" id="cd19864">
    <property type="entry name" value="DSRM_PRKRA-like_rpt3"/>
    <property type="match status" value="1"/>
</dbReference>
<dbReference type="GO" id="GO:0030422">
    <property type="term" value="P:siRNA processing"/>
    <property type="evidence" value="ECO:0007669"/>
    <property type="project" value="TreeGrafter"/>
</dbReference>
<feature type="domain" description="DRBM" evidence="3">
    <location>
        <begin position="312"/>
        <end position="378"/>
    </location>
</feature>
<feature type="region of interest" description="Disordered" evidence="2">
    <location>
        <begin position="1"/>
        <end position="36"/>
    </location>
</feature>
<accession>A0A9N9MF49</accession>
<dbReference type="GO" id="GO:0070920">
    <property type="term" value="P:regulation of regulatory ncRNA processing"/>
    <property type="evidence" value="ECO:0007669"/>
    <property type="project" value="TreeGrafter"/>
</dbReference>
<dbReference type="SUPFAM" id="SSF54768">
    <property type="entry name" value="dsRNA-binding domain-like"/>
    <property type="match status" value="3"/>
</dbReference>
<dbReference type="GO" id="GO:0035197">
    <property type="term" value="F:siRNA binding"/>
    <property type="evidence" value="ECO:0007669"/>
    <property type="project" value="TreeGrafter"/>
</dbReference>
<dbReference type="GO" id="GO:0005634">
    <property type="term" value="C:nucleus"/>
    <property type="evidence" value="ECO:0007669"/>
    <property type="project" value="TreeGrafter"/>
</dbReference>
<dbReference type="GO" id="GO:0007281">
    <property type="term" value="P:germ cell development"/>
    <property type="evidence" value="ECO:0007669"/>
    <property type="project" value="UniProtKB-ARBA"/>
</dbReference>
<dbReference type="GO" id="GO:0016442">
    <property type="term" value="C:RISC complex"/>
    <property type="evidence" value="ECO:0007669"/>
    <property type="project" value="TreeGrafter"/>
</dbReference>
<feature type="domain" description="DRBM" evidence="3">
    <location>
        <begin position="168"/>
        <end position="234"/>
    </location>
</feature>
<dbReference type="SMART" id="SM00358">
    <property type="entry name" value="DSRM"/>
    <property type="match status" value="3"/>
</dbReference>
<evidence type="ECO:0000259" key="3">
    <source>
        <dbReference type="SMART" id="SM00358"/>
    </source>
</evidence>
<dbReference type="CDD" id="cd19863">
    <property type="entry name" value="DSRM_PRKRA-like_rpt2"/>
    <property type="match status" value="1"/>
</dbReference>
<dbReference type="GO" id="GO:0003725">
    <property type="term" value="F:double-stranded RNA binding"/>
    <property type="evidence" value="ECO:0007669"/>
    <property type="project" value="TreeGrafter"/>
</dbReference>
<dbReference type="PANTHER" id="PTHR46205">
    <property type="entry name" value="LOQUACIOUS, ISOFORM B"/>
    <property type="match status" value="1"/>
</dbReference>
<dbReference type="Gene3D" id="3.30.160.20">
    <property type="match status" value="3"/>
</dbReference>
<gene>
    <name evidence="4" type="ORF">CEUTPL_LOCUS1764</name>
</gene>
<dbReference type="FunFam" id="3.30.160.20:FF:000007">
    <property type="entry name" value="Double-stranded RNA-binding protein Staufen homolog 1"/>
    <property type="match status" value="1"/>
</dbReference>
<feature type="domain" description="DRBM" evidence="3">
    <location>
        <begin position="66"/>
        <end position="132"/>
    </location>
</feature>
<dbReference type="PANTHER" id="PTHR46205:SF3">
    <property type="entry name" value="LOQUACIOUS, ISOFORM B"/>
    <property type="match status" value="1"/>
</dbReference>
<dbReference type="GO" id="GO:0070578">
    <property type="term" value="C:RISC-loading complex"/>
    <property type="evidence" value="ECO:0007669"/>
    <property type="project" value="TreeGrafter"/>
</dbReference>
<feature type="compositionally biased region" description="Pro residues" evidence="2">
    <location>
        <begin position="12"/>
        <end position="21"/>
    </location>
</feature>
<dbReference type="GO" id="GO:0005737">
    <property type="term" value="C:cytoplasm"/>
    <property type="evidence" value="ECO:0007669"/>
    <property type="project" value="TreeGrafter"/>
</dbReference>
<dbReference type="Proteomes" id="UP001152799">
    <property type="component" value="Chromosome 1"/>
</dbReference>
<sequence length="383" mass="42598">MDQVGHHMMQHQPPPVPPPTGTGPHYTRKPKNPKAMQIPSEKLTLTEEAKMVYNSDVNGGSNSKTPVSVLQELLSRRGITPKYELLQIEGAIHEPVFRYRVFLNNEFVATGTGRSKKDAKHAAAKNLLDLLVGKMTPEQANQTNGTPGAVDITAQVVSPFDDKVMGNPIGWLQEMCMSRRWPPPLYEMEHEEGLPHERQFTIACQVMKIREIGTGKSKKLAKRVAAHKMWQAVQDLPLEGANAMGFDSDEEPGVKLNDPSPRYSGLKDSKISKLSTQQSHKVSQFHKALKQSAGKKLNDLQTVVMTAKEFNYVQFLQEIAIEQNFEVTYVDIEEKSLTGRCQCLVQLSTLPVAVCFGTGKTPKEAQGLAAHNALEYLKIMTKK</sequence>